<feature type="transmembrane region" description="Helical" evidence="4">
    <location>
        <begin position="14"/>
        <end position="41"/>
    </location>
</feature>
<dbReference type="Pfam" id="PF01553">
    <property type="entry name" value="Acyltransferase"/>
    <property type="match status" value="1"/>
</dbReference>
<keyword evidence="4" id="KW-1133">Transmembrane helix</keyword>
<keyword evidence="4" id="KW-0812">Transmembrane</keyword>
<evidence type="ECO:0000313" key="7">
    <source>
        <dbReference type="Proteomes" id="UP001154078"/>
    </source>
</evidence>
<dbReference type="OrthoDB" id="189226at2759"/>
<dbReference type="GO" id="GO:0003841">
    <property type="term" value="F:1-acylglycerol-3-phosphate O-acyltransferase activity"/>
    <property type="evidence" value="ECO:0007669"/>
    <property type="project" value="TreeGrafter"/>
</dbReference>
<sequence>MSVVDVESLKKNRVLHLCLAITFFCSGLIINVIQCILYLTLHKVNKPLYRRVNKVLTYCIFSQLSFLGDYWSNTTVYHYVDKDVYDKYFGKEHAFCIMNHSYDVDWVPGWMVCDRLGMLGNCKAYAKSATKYIPVLGWCWKFGEFVFLERNFEKDKENIHQQIGELADYPEPVWLLLFPEGTRFTPEKQKASVEFAAKSGKKALKYHLIPRTKGFIASLPRMQGKIHALYDVEVAYKEEETKPTITNMLMGKSLKAHMYYHRIPMEEVPKTEEGQDQFLRDLFDKKDRMRESFAQTGDFFATSGVERVEPFTVPRSTLTLINLVFWATVVLVPIAYCLLKWLVTGQFLAFGIVVGLIGALYVMMTKVIGMSKTEKGSSYGSSTPKKTN</sequence>
<dbReference type="Pfam" id="PF16076">
    <property type="entry name" value="Acyltransf_C"/>
    <property type="match status" value="1"/>
</dbReference>
<evidence type="ECO:0000259" key="5">
    <source>
        <dbReference type="SMART" id="SM00563"/>
    </source>
</evidence>
<dbReference type="EMBL" id="OV121136">
    <property type="protein sequence ID" value="CAH0558061.1"/>
    <property type="molecule type" value="Genomic_DNA"/>
</dbReference>
<keyword evidence="3" id="KW-0012">Acyltransferase</keyword>
<dbReference type="CDD" id="cd07990">
    <property type="entry name" value="LPLAT_LCLAT1-like"/>
    <property type="match status" value="1"/>
</dbReference>
<evidence type="ECO:0000313" key="6">
    <source>
        <dbReference type="EMBL" id="CAH0558061.1"/>
    </source>
</evidence>
<dbReference type="InterPro" id="IPR002123">
    <property type="entry name" value="Plipid/glycerol_acylTrfase"/>
</dbReference>
<dbReference type="PANTHER" id="PTHR10983:SF24">
    <property type="entry name" value="1-ACYLGLYCEROL-3-PHOSPHATE O-ACYLTRANSFERASE 3, ISOFORM E-RELATED"/>
    <property type="match status" value="1"/>
</dbReference>
<dbReference type="SUPFAM" id="SSF69593">
    <property type="entry name" value="Glycerol-3-phosphate (1)-acyltransferase"/>
    <property type="match status" value="1"/>
</dbReference>
<reference evidence="6" key="1">
    <citation type="submission" date="2021-12" db="EMBL/GenBank/DDBJ databases">
        <authorList>
            <person name="King R."/>
        </authorList>
    </citation>
    <scope>NUCLEOTIDE SEQUENCE</scope>
</reference>
<evidence type="ECO:0000256" key="3">
    <source>
        <dbReference type="ARBA" id="ARBA00023315"/>
    </source>
</evidence>
<name>A0A9P0BB58_BRAAE</name>
<dbReference type="GO" id="GO:0012505">
    <property type="term" value="C:endomembrane system"/>
    <property type="evidence" value="ECO:0007669"/>
    <property type="project" value="TreeGrafter"/>
</dbReference>
<comment type="similarity">
    <text evidence="1">Belongs to the 1-acyl-sn-glycerol-3-phosphate acyltransferase family.</text>
</comment>
<keyword evidence="2" id="KW-0808">Transferase</keyword>
<evidence type="ECO:0000256" key="1">
    <source>
        <dbReference type="ARBA" id="ARBA00008655"/>
    </source>
</evidence>
<evidence type="ECO:0000256" key="2">
    <source>
        <dbReference type="ARBA" id="ARBA00022679"/>
    </source>
</evidence>
<dbReference type="Proteomes" id="UP001154078">
    <property type="component" value="Chromosome 5"/>
</dbReference>
<gene>
    <name evidence="6" type="ORF">MELIAE_LOCUS8614</name>
</gene>
<dbReference type="AlphaFoldDB" id="A0A9P0BB58"/>
<accession>A0A9P0BB58</accession>
<keyword evidence="4" id="KW-0472">Membrane</keyword>
<feature type="domain" description="Phospholipid/glycerol acyltransferase" evidence="5">
    <location>
        <begin position="94"/>
        <end position="216"/>
    </location>
</feature>
<protein>
    <recommendedName>
        <fullName evidence="5">Phospholipid/glycerol acyltransferase domain-containing protein</fullName>
    </recommendedName>
</protein>
<dbReference type="SMART" id="SM00563">
    <property type="entry name" value="PlsC"/>
    <property type="match status" value="1"/>
</dbReference>
<organism evidence="6 7">
    <name type="scientific">Brassicogethes aeneus</name>
    <name type="common">Rape pollen beetle</name>
    <name type="synonym">Meligethes aeneus</name>
    <dbReference type="NCBI Taxonomy" id="1431903"/>
    <lineage>
        <taxon>Eukaryota</taxon>
        <taxon>Metazoa</taxon>
        <taxon>Ecdysozoa</taxon>
        <taxon>Arthropoda</taxon>
        <taxon>Hexapoda</taxon>
        <taxon>Insecta</taxon>
        <taxon>Pterygota</taxon>
        <taxon>Neoptera</taxon>
        <taxon>Endopterygota</taxon>
        <taxon>Coleoptera</taxon>
        <taxon>Polyphaga</taxon>
        <taxon>Cucujiformia</taxon>
        <taxon>Nitidulidae</taxon>
        <taxon>Meligethinae</taxon>
        <taxon>Brassicogethes</taxon>
    </lineage>
</organism>
<dbReference type="PANTHER" id="PTHR10983">
    <property type="entry name" value="1-ACYLGLYCEROL-3-PHOSPHATE ACYLTRANSFERASE-RELATED"/>
    <property type="match status" value="1"/>
</dbReference>
<feature type="transmembrane region" description="Helical" evidence="4">
    <location>
        <begin position="347"/>
        <end position="368"/>
    </location>
</feature>
<proteinExistence type="inferred from homology"/>
<feature type="transmembrane region" description="Helical" evidence="4">
    <location>
        <begin position="320"/>
        <end position="341"/>
    </location>
</feature>
<dbReference type="InterPro" id="IPR032098">
    <property type="entry name" value="Acyltransf_C"/>
</dbReference>
<evidence type="ECO:0000256" key="4">
    <source>
        <dbReference type="SAM" id="Phobius"/>
    </source>
</evidence>
<keyword evidence="7" id="KW-1185">Reference proteome</keyword>